<evidence type="ECO:0000256" key="3">
    <source>
        <dbReference type="ARBA" id="ARBA00023242"/>
    </source>
</evidence>
<dbReference type="GO" id="GO:0005643">
    <property type="term" value="C:nuclear pore"/>
    <property type="evidence" value="ECO:0007669"/>
    <property type="project" value="UniProtKB-SubCell"/>
</dbReference>
<dbReference type="GO" id="GO:0006606">
    <property type="term" value="P:protein import into nucleus"/>
    <property type="evidence" value="ECO:0007669"/>
    <property type="project" value="TreeGrafter"/>
</dbReference>
<comment type="similarity">
    <text evidence="2 4">Belongs to the nucleoporin interacting component (NIC) family.</text>
</comment>
<dbReference type="GO" id="GO:0016973">
    <property type="term" value="P:poly(A)+ mRNA export from nucleus"/>
    <property type="evidence" value="ECO:0007669"/>
    <property type="project" value="TreeGrafter"/>
</dbReference>
<evidence type="ECO:0000256" key="5">
    <source>
        <dbReference type="SAM" id="MobiDB-lite"/>
    </source>
</evidence>
<dbReference type="PANTHER" id="PTHR11225">
    <property type="entry name" value="NUCLEAR PORE COMPLEX PROTEIN NUP93 NUCLEOPORIN NUP93 DEAD EYE PROTEIN"/>
    <property type="match status" value="1"/>
</dbReference>
<feature type="compositionally biased region" description="Polar residues" evidence="5">
    <location>
        <begin position="100"/>
        <end position="114"/>
    </location>
</feature>
<gene>
    <name evidence="6" type="ORF">CDEB00056_LOCUS7778</name>
</gene>
<dbReference type="InterPro" id="IPR007231">
    <property type="entry name" value="Nucleoporin_int_Nup93/Nic96"/>
</dbReference>
<dbReference type="GO" id="GO:0017056">
    <property type="term" value="F:structural constituent of nuclear pore"/>
    <property type="evidence" value="ECO:0007669"/>
    <property type="project" value="InterPro"/>
</dbReference>
<feature type="compositionally biased region" description="Low complexity" evidence="5">
    <location>
        <begin position="115"/>
        <end position="126"/>
    </location>
</feature>
<dbReference type="EMBL" id="HBIO01010052">
    <property type="protein sequence ID" value="CAE0462937.1"/>
    <property type="molecule type" value="Transcribed_RNA"/>
</dbReference>
<comment type="subcellular location">
    <subcellularLocation>
        <location evidence="1">Nucleus envelope</location>
    </subcellularLocation>
    <subcellularLocation>
        <location evidence="4">Nucleus</location>
        <location evidence="4">Nuclear pore complex</location>
    </subcellularLocation>
</comment>
<name>A0A7S3V853_9STRA</name>
<dbReference type="AlphaFoldDB" id="A0A7S3V853"/>
<reference evidence="6" key="1">
    <citation type="submission" date="2021-01" db="EMBL/GenBank/DDBJ databases">
        <authorList>
            <person name="Corre E."/>
            <person name="Pelletier E."/>
            <person name="Niang G."/>
            <person name="Scheremetjew M."/>
            <person name="Finn R."/>
            <person name="Kale V."/>
            <person name="Holt S."/>
            <person name="Cochrane G."/>
            <person name="Meng A."/>
            <person name="Brown T."/>
            <person name="Cohen L."/>
        </authorList>
    </citation>
    <scope>NUCLEOTIDE SEQUENCE</scope>
    <source>
        <strain evidence="6">MM31A-1</strain>
    </source>
</reference>
<protein>
    <recommendedName>
        <fullName evidence="4">Nuclear pore protein</fullName>
    </recommendedName>
</protein>
<keyword evidence="4" id="KW-0509">mRNA transport</keyword>
<keyword evidence="4" id="KW-0906">Nuclear pore complex</keyword>
<keyword evidence="4" id="KW-0653">Protein transport</keyword>
<proteinExistence type="inferred from homology"/>
<keyword evidence="4" id="KW-0472">Membrane</keyword>
<organism evidence="6">
    <name type="scientific">Chaetoceros debilis</name>
    <dbReference type="NCBI Taxonomy" id="122233"/>
    <lineage>
        <taxon>Eukaryota</taxon>
        <taxon>Sar</taxon>
        <taxon>Stramenopiles</taxon>
        <taxon>Ochrophyta</taxon>
        <taxon>Bacillariophyta</taxon>
        <taxon>Coscinodiscophyceae</taxon>
        <taxon>Chaetocerotophycidae</taxon>
        <taxon>Chaetocerotales</taxon>
        <taxon>Chaetocerotaceae</taxon>
        <taxon>Chaetoceros</taxon>
    </lineage>
</organism>
<evidence type="ECO:0000256" key="4">
    <source>
        <dbReference type="RuleBase" id="RU364035"/>
    </source>
</evidence>
<dbReference type="Pfam" id="PF04097">
    <property type="entry name" value="Nic96"/>
    <property type="match status" value="1"/>
</dbReference>
<evidence type="ECO:0000313" key="6">
    <source>
        <dbReference type="EMBL" id="CAE0462937.1"/>
    </source>
</evidence>
<evidence type="ECO:0000256" key="1">
    <source>
        <dbReference type="ARBA" id="ARBA00004259"/>
    </source>
</evidence>
<sequence>MNMLGSPQIGIGASTQGDLGGTSGGSTSSHFNPLRIPKTLAHLSNASSYNNGIGSNTSINMNSDHQPQANNSDVNAMGQQFLSSAGIDTKSLFRKARGLQAQTQTRSQPFSSQGNGNINANPNNVNTSSYSNANSIKLHANLYTSIEEMRAATISNILLNQRNKTNQIVQNKIKDRLQAKSKMTQSKSSYLGSVIPGTGRRVLPFPASEVPLMDMNHDLIRSHLNSRIGASATGITLDGLEKIARENGNMAYSYHNAISLLQMLRSQESEPNANQSPHGKTISCVKFLAQQFKNYIIQQVKNNPMSSSSSSPNASGIDVGAGGLLGYIYKFVELEMGRSVTHQGQTEVLWKILYYSLRCGDLDCVRQVIASSQGQIDPIIIQYVEEMCKISSSGAGTGVEILEKISDGLINAMAELYRRVESRRQNQSSDYELVALGMMSFTPMDGSSTSVSTTIEDYLFLGLWNAIRVRSDDECVDKVFSLAENVKHWGPEYFEDGNGDSDGWSYAMPLLLCQQTKSALSHLAGKSGVGLCLAVQLSLAIRGTGITLEDLTKTTENSSDESGEEEFLAALIIAFTKNLQTIAPEGALDYLVHVPGKIETGIQSKAGKYLSKNAESQICRLLLDTKAFTILGGRIAADGSRLASGALDEHFGKGAVSGILALTADQSIREGRVADAAELLSLAGKYSDLLSVLNRQLASLLVTNKTEERVFWRNAAERFYSTYLRQGQTHVVQVLEVERNLSLGENFQMLLNLLSFFDRCSEGNWVGAWDLVDNLGILPNDERDVASKVDKFNSLSLSIQNEFHHIVSKAMEALSEQHGQLKRSLGVIHQGGMGSETTNQRMFDLRNRARLLVTFAGLISLSDTEVKAKILRLEARMI</sequence>
<keyword evidence="4" id="KW-0811">Translocation</keyword>
<keyword evidence="3 4" id="KW-0539">Nucleus</keyword>
<feature type="region of interest" description="Disordered" evidence="5">
    <location>
        <begin position="97"/>
        <end position="126"/>
    </location>
</feature>
<feature type="region of interest" description="Disordered" evidence="5">
    <location>
        <begin position="1"/>
        <end position="33"/>
    </location>
</feature>
<evidence type="ECO:0000256" key="2">
    <source>
        <dbReference type="ARBA" id="ARBA00010186"/>
    </source>
</evidence>
<dbReference type="PANTHER" id="PTHR11225:SF4">
    <property type="entry name" value="NUCLEAR PORE COMPLEX PROTEIN NUP93"/>
    <property type="match status" value="1"/>
</dbReference>
<accession>A0A7S3V853</accession>
<keyword evidence="4" id="KW-0813">Transport</keyword>